<organism evidence="1 2">
    <name type="scientific">Sphaerodactylus townsendi</name>
    <dbReference type="NCBI Taxonomy" id="933632"/>
    <lineage>
        <taxon>Eukaryota</taxon>
        <taxon>Metazoa</taxon>
        <taxon>Chordata</taxon>
        <taxon>Craniata</taxon>
        <taxon>Vertebrata</taxon>
        <taxon>Euteleostomi</taxon>
        <taxon>Lepidosauria</taxon>
        <taxon>Squamata</taxon>
        <taxon>Bifurcata</taxon>
        <taxon>Gekkota</taxon>
        <taxon>Sphaerodactylidae</taxon>
        <taxon>Sphaerodactylus</taxon>
    </lineage>
</organism>
<name>A0ACB8EM79_9SAUR</name>
<accession>A0ACB8EM79</accession>
<gene>
    <name evidence="1" type="ORF">K3G42_031242</name>
</gene>
<protein>
    <submittedName>
        <fullName evidence="1">Uncharacterized protein</fullName>
    </submittedName>
</protein>
<proteinExistence type="predicted"/>
<evidence type="ECO:0000313" key="2">
    <source>
        <dbReference type="Proteomes" id="UP000827872"/>
    </source>
</evidence>
<dbReference type="EMBL" id="CM037616">
    <property type="protein sequence ID" value="KAH7993518.1"/>
    <property type="molecule type" value="Genomic_DNA"/>
</dbReference>
<reference evidence="1" key="1">
    <citation type="submission" date="2021-08" db="EMBL/GenBank/DDBJ databases">
        <title>The first chromosome-level gecko genome reveals the dynamic sex chromosomes of Neotropical dwarf geckos (Sphaerodactylidae: Sphaerodactylus).</title>
        <authorList>
            <person name="Pinto B.J."/>
            <person name="Keating S.E."/>
            <person name="Gamble T."/>
        </authorList>
    </citation>
    <scope>NUCLEOTIDE SEQUENCE</scope>
    <source>
        <strain evidence="1">TG3544</strain>
    </source>
</reference>
<keyword evidence="2" id="KW-1185">Reference proteome</keyword>
<evidence type="ECO:0000313" key="1">
    <source>
        <dbReference type="EMBL" id="KAH7993518.1"/>
    </source>
</evidence>
<comment type="caution">
    <text evidence="1">The sequence shown here is derived from an EMBL/GenBank/DDBJ whole genome shotgun (WGS) entry which is preliminary data.</text>
</comment>
<sequence length="278" mass="32442">MLEDVLPSSEQKEPSHFTMSSAEYFTYKGILFPQLEYSWETINQVENEFQILDDDIINVTYPKSGTVWMAEILALILKKGDPTWTHNSVVWDRSPWLETDDGLQVALKYPPPRLMNSHVPFQFFPKNFLQTKAKVIYVMRNPKDVLVSFYYFSSFIKSLKTPGSLQEFLEKFLSGNVVYGSWFDHVKSWMGLKGKPNFFYITYEELQQDLRGSVEKICQFLGKELSSQQMDSVVEHASFQKMKENKMSNFSVLPDEVVDHKKGRFMRKAVSRFQVQSD</sequence>
<dbReference type="Proteomes" id="UP000827872">
    <property type="component" value="Linkage Group LG03"/>
</dbReference>